<sequence>MAAPLPARSFDLLARFTGRHNVLQLTGMTTSSFSAGGGRIDFPSPMAYSYVACWKRIVIRDGNPCKVILFLSAMVFR</sequence>
<name>A0A0E0EK38_9ORYZ</name>
<accession>A0A0E0EK38</accession>
<dbReference type="AlphaFoldDB" id="A0A0E0EK38"/>
<dbReference type="Gramene" id="OMERI08G08580.1">
    <property type="protein sequence ID" value="OMERI08G08580.1"/>
    <property type="gene ID" value="OMERI08G08580"/>
</dbReference>
<dbReference type="EnsemblPlants" id="OMERI08G08580.1">
    <property type="protein sequence ID" value="OMERI08G08580.1"/>
    <property type="gene ID" value="OMERI08G08580"/>
</dbReference>
<keyword evidence="2" id="KW-1185">Reference proteome</keyword>
<dbReference type="HOGENOM" id="CLU_2642275_0_0_1"/>
<organism evidence="1">
    <name type="scientific">Oryza meridionalis</name>
    <dbReference type="NCBI Taxonomy" id="40149"/>
    <lineage>
        <taxon>Eukaryota</taxon>
        <taxon>Viridiplantae</taxon>
        <taxon>Streptophyta</taxon>
        <taxon>Embryophyta</taxon>
        <taxon>Tracheophyta</taxon>
        <taxon>Spermatophyta</taxon>
        <taxon>Magnoliopsida</taxon>
        <taxon>Liliopsida</taxon>
        <taxon>Poales</taxon>
        <taxon>Poaceae</taxon>
        <taxon>BOP clade</taxon>
        <taxon>Oryzoideae</taxon>
        <taxon>Oryzeae</taxon>
        <taxon>Oryzinae</taxon>
        <taxon>Oryza</taxon>
    </lineage>
</organism>
<proteinExistence type="predicted"/>
<dbReference type="Proteomes" id="UP000008021">
    <property type="component" value="Chromosome 8"/>
</dbReference>
<reference evidence="1" key="2">
    <citation type="submission" date="2018-05" db="EMBL/GenBank/DDBJ databases">
        <title>OmerRS3 (Oryza meridionalis Reference Sequence Version 3).</title>
        <authorList>
            <person name="Zhang J."/>
            <person name="Kudrna D."/>
            <person name="Lee S."/>
            <person name="Talag J."/>
            <person name="Welchert J."/>
            <person name="Wing R.A."/>
        </authorList>
    </citation>
    <scope>NUCLEOTIDE SEQUENCE [LARGE SCALE GENOMIC DNA]</scope>
    <source>
        <strain evidence="1">cv. OR44</strain>
    </source>
</reference>
<evidence type="ECO:0000313" key="2">
    <source>
        <dbReference type="Proteomes" id="UP000008021"/>
    </source>
</evidence>
<evidence type="ECO:0000313" key="1">
    <source>
        <dbReference type="EnsemblPlants" id="OMERI08G08580.1"/>
    </source>
</evidence>
<protein>
    <submittedName>
        <fullName evidence="1">Uncharacterized protein</fullName>
    </submittedName>
</protein>
<reference evidence="1" key="1">
    <citation type="submission" date="2015-04" db="UniProtKB">
        <authorList>
            <consortium name="EnsemblPlants"/>
        </authorList>
    </citation>
    <scope>IDENTIFICATION</scope>
</reference>